<dbReference type="Gene3D" id="3.40.50.1820">
    <property type="entry name" value="alpha/beta hydrolase"/>
    <property type="match status" value="1"/>
</dbReference>
<evidence type="ECO:0000313" key="2">
    <source>
        <dbReference type="EMBL" id="QOV92409.1"/>
    </source>
</evidence>
<keyword evidence="3" id="KW-1185">Reference proteome</keyword>
<dbReference type="Proteomes" id="UP000593765">
    <property type="component" value="Chromosome"/>
</dbReference>
<dbReference type="AlphaFoldDB" id="A0A7M2X456"/>
<dbReference type="SUPFAM" id="SSF53474">
    <property type="entry name" value="alpha/beta-Hydrolases"/>
    <property type="match status" value="1"/>
</dbReference>
<accession>A0A7M2X456</accession>
<sequence>MTGIAAAQNAPTPKPVENYPTHADAVRKEGVPLGKVIQMPRFADSKIYPGTERDWWIYVPAQYDGKTPACLAVFQDGAGPIGEKGDTRVPIVFDNLIHQKEMPVTIGVFINPGNDPKKNPPPAKGEKRATPFKASNRSVEYDTMSDAYSKYLIDEILPIIQKEYKITDDPNGRLICGNSSGGICAFTVAWYRPDAFRKVVSHVGSFTDIRGGHNYPPMIRKAPPKPIRVFLQDGSNDLDNQFGDWFLANQQMAKAFAYANRTADEAVKAGGKSIAPDRYDVKTVWGEGVHSGKHGGAIFPDTMRWIWRDYAGVKTAAR</sequence>
<evidence type="ECO:0000313" key="3">
    <source>
        <dbReference type="Proteomes" id="UP000593765"/>
    </source>
</evidence>
<dbReference type="EMBL" id="CP063458">
    <property type="protein sequence ID" value="QOV92409.1"/>
    <property type="molecule type" value="Genomic_DNA"/>
</dbReference>
<reference evidence="2 3" key="1">
    <citation type="submission" date="2020-10" db="EMBL/GenBank/DDBJ databases">
        <title>Wide distribution of Phycisphaera-like planctomycetes from WD2101 soil group in peatlands and genome analysis of the first cultivated representative.</title>
        <authorList>
            <person name="Dedysh S.N."/>
            <person name="Beletsky A.V."/>
            <person name="Ivanova A."/>
            <person name="Kulichevskaya I.S."/>
            <person name="Suzina N.E."/>
            <person name="Philippov D.A."/>
            <person name="Rakitin A.L."/>
            <person name="Mardanov A.V."/>
            <person name="Ravin N.V."/>
        </authorList>
    </citation>
    <scope>NUCLEOTIDE SEQUENCE [LARGE SCALE GENOMIC DNA]</scope>
    <source>
        <strain evidence="2 3">M1803</strain>
    </source>
</reference>
<gene>
    <name evidence="2" type="ORF">IPV69_11855</name>
</gene>
<feature type="region of interest" description="Disordered" evidence="1">
    <location>
        <begin position="110"/>
        <end position="135"/>
    </location>
</feature>
<evidence type="ECO:0000256" key="1">
    <source>
        <dbReference type="SAM" id="MobiDB-lite"/>
    </source>
</evidence>
<dbReference type="PANTHER" id="PTHR48098">
    <property type="entry name" value="ENTEROCHELIN ESTERASE-RELATED"/>
    <property type="match status" value="1"/>
</dbReference>
<dbReference type="Pfam" id="PF00756">
    <property type="entry name" value="Esterase"/>
    <property type="match status" value="1"/>
</dbReference>
<dbReference type="InterPro" id="IPR000801">
    <property type="entry name" value="Esterase-like"/>
</dbReference>
<proteinExistence type="predicted"/>
<dbReference type="KEGG" id="hbs:IPV69_11855"/>
<protein>
    <submittedName>
        <fullName evidence="2">Esterase family protein</fullName>
    </submittedName>
</protein>
<organism evidence="2 3">
    <name type="scientific">Humisphaera borealis</name>
    <dbReference type="NCBI Taxonomy" id="2807512"/>
    <lineage>
        <taxon>Bacteria</taxon>
        <taxon>Pseudomonadati</taxon>
        <taxon>Planctomycetota</taxon>
        <taxon>Phycisphaerae</taxon>
        <taxon>Tepidisphaerales</taxon>
        <taxon>Tepidisphaeraceae</taxon>
        <taxon>Humisphaera</taxon>
    </lineage>
</organism>
<dbReference type="InterPro" id="IPR050583">
    <property type="entry name" value="Mycobacterial_A85_antigen"/>
</dbReference>
<name>A0A7M2X456_9BACT</name>
<dbReference type="PANTHER" id="PTHR48098:SF3">
    <property type="entry name" value="IRON(III) ENTEROBACTIN ESTERASE"/>
    <property type="match status" value="1"/>
</dbReference>
<dbReference type="InterPro" id="IPR029058">
    <property type="entry name" value="AB_hydrolase_fold"/>
</dbReference>